<keyword evidence="5 8" id="KW-0479">Metal-binding</keyword>
<dbReference type="Pfam" id="PF00459">
    <property type="entry name" value="Inositol_P"/>
    <property type="match status" value="1"/>
</dbReference>
<keyword evidence="7 8" id="KW-0460">Magnesium</keyword>
<comment type="cofactor">
    <cofactor evidence="2 8">
        <name>Mg(2+)</name>
        <dbReference type="ChEBI" id="CHEBI:18420"/>
    </cofactor>
</comment>
<dbReference type="GO" id="GO:0007165">
    <property type="term" value="P:signal transduction"/>
    <property type="evidence" value="ECO:0007669"/>
    <property type="project" value="TreeGrafter"/>
</dbReference>
<feature type="binding site" evidence="8">
    <location>
        <position position="91"/>
    </location>
    <ligand>
        <name>Mg(2+)</name>
        <dbReference type="ChEBI" id="CHEBI:18420"/>
        <label>1</label>
        <note>catalytic</note>
    </ligand>
</feature>
<dbReference type="PRINTS" id="PR00378">
    <property type="entry name" value="LIIMPHPHTASE"/>
</dbReference>
<evidence type="ECO:0000256" key="7">
    <source>
        <dbReference type="ARBA" id="ARBA00022842"/>
    </source>
</evidence>
<feature type="binding site" evidence="8">
    <location>
        <position position="89"/>
    </location>
    <ligand>
        <name>Mg(2+)</name>
        <dbReference type="ChEBI" id="CHEBI:18420"/>
        <label>1</label>
        <note>catalytic</note>
    </ligand>
</feature>
<dbReference type="UniPathway" id="UPA00823">
    <property type="reaction ID" value="UER00788"/>
</dbReference>
<feature type="binding site" evidence="8">
    <location>
        <position position="92"/>
    </location>
    <ligand>
        <name>Mg(2+)</name>
        <dbReference type="ChEBI" id="CHEBI:18420"/>
        <label>1</label>
        <note>catalytic</note>
    </ligand>
</feature>
<dbReference type="Gene3D" id="3.40.190.80">
    <property type="match status" value="1"/>
</dbReference>
<keyword evidence="6" id="KW-0378">Hydrolase</keyword>
<evidence type="ECO:0000256" key="2">
    <source>
        <dbReference type="ARBA" id="ARBA00001946"/>
    </source>
</evidence>
<proteinExistence type="predicted"/>
<organism evidence="9 10">
    <name type="scientific">Paraliobacillus ryukyuensis</name>
    <dbReference type="NCBI Taxonomy" id="200904"/>
    <lineage>
        <taxon>Bacteria</taxon>
        <taxon>Bacillati</taxon>
        <taxon>Bacillota</taxon>
        <taxon>Bacilli</taxon>
        <taxon>Bacillales</taxon>
        <taxon>Bacillaceae</taxon>
        <taxon>Paraliobacillus</taxon>
    </lineage>
</organism>
<evidence type="ECO:0000256" key="6">
    <source>
        <dbReference type="ARBA" id="ARBA00022801"/>
    </source>
</evidence>
<keyword evidence="10" id="KW-1185">Reference proteome</keyword>
<dbReference type="Proteomes" id="UP000252254">
    <property type="component" value="Unassembled WGS sequence"/>
</dbReference>
<sequence length="267" mass="30274">MEKKHRNELYTIAKQWVLDAGRMIRESLDKPLTIETKSNPNDLVTEMDQKTEQFFAKKIKSYFPDHKILSEEGFGDELASLDGTVWIIDPIDGTMNFVHQKRNFAISLAIYHDGIGQIGLIYNVMEDVLYHVKTGEGAYRNDTKLQLLKEDITLERTILLINSIWSGENRRINHLKIQQLVRKVRGTRSYGSAALEFAGIAEGSLDAYISMKLHPWDFAAGVLLVNEVGGTTSQIDGKPLNFLTENTIFSGNKQVANPIIDEYIELK</sequence>
<dbReference type="InterPro" id="IPR020552">
    <property type="entry name" value="Inositol_monoPase_Li-sen"/>
</dbReference>
<evidence type="ECO:0000256" key="1">
    <source>
        <dbReference type="ARBA" id="ARBA00001033"/>
    </source>
</evidence>
<comment type="caution">
    <text evidence="9">The sequence shown here is derived from an EMBL/GenBank/DDBJ whole genome shotgun (WGS) entry which is preliminary data.</text>
</comment>
<dbReference type="InterPro" id="IPR020583">
    <property type="entry name" value="Inositol_monoP_metal-BS"/>
</dbReference>
<dbReference type="PANTHER" id="PTHR20854">
    <property type="entry name" value="INOSITOL MONOPHOSPHATASE"/>
    <property type="match status" value="1"/>
</dbReference>
<reference evidence="9 10" key="1">
    <citation type="submission" date="2018-06" db="EMBL/GenBank/DDBJ databases">
        <title>Genomic Encyclopedia of Type Strains, Phase IV (KMG-IV): sequencing the most valuable type-strain genomes for metagenomic binning, comparative biology and taxonomic classification.</title>
        <authorList>
            <person name="Goeker M."/>
        </authorList>
    </citation>
    <scope>NUCLEOTIDE SEQUENCE [LARGE SCALE GENOMIC DNA]</scope>
    <source>
        <strain evidence="9 10">DSM 15140</strain>
    </source>
</reference>
<dbReference type="PROSITE" id="PS00630">
    <property type="entry name" value="IMP_2"/>
    <property type="match status" value="1"/>
</dbReference>
<dbReference type="OrthoDB" id="9772456at2"/>
<evidence type="ECO:0000313" key="9">
    <source>
        <dbReference type="EMBL" id="RBP01926.1"/>
    </source>
</evidence>
<dbReference type="GO" id="GO:0046854">
    <property type="term" value="P:phosphatidylinositol phosphate biosynthetic process"/>
    <property type="evidence" value="ECO:0007669"/>
    <property type="project" value="InterPro"/>
</dbReference>
<comment type="catalytic activity">
    <reaction evidence="1">
        <text>a myo-inositol phosphate + H2O = myo-inositol + phosphate</text>
        <dbReference type="Rhea" id="RHEA:24056"/>
        <dbReference type="ChEBI" id="CHEBI:15377"/>
        <dbReference type="ChEBI" id="CHEBI:17268"/>
        <dbReference type="ChEBI" id="CHEBI:43474"/>
        <dbReference type="ChEBI" id="CHEBI:84139"/>
        <dbReference type="EC" id="3.1.3.25"/>
    </reaction>
</comment>
<dbReference type="AlphaFoldDB" id="A0A366EIV8"/>
<dbReference type="Gene3D" id="3.30.540.10">
    <property type="entry name" value="Fructose-1,6-Bisphosphatase, subunit A, domain 1"/>
    <property type="match status" value="1"/>
</dbReference>
<evidence type="ECO:0000256" key="5">
    <source>
        <dbReference type="ARBA" id="ARBA00022723"/>
    </source>
</evidence>
<dbReference type="GO" id="GO:0006021">
    <property type="term" value="P:inositol biosynthetic process"/>
    <property type="evidence" value="ECO:0007669"/>
    <property type="project" value="UniProtKB-UniPathway"/>
</dbReference>
<dbReference type="EC" id="3.1.3.25" evidence="4"/>
<evidence type="ECO:0000256" key="3">
    <source>
        <dbReference type="ARBA" id="ARBA00005152"/>
    </source>
</evidence>
<dbReference type="FunFam" id="3.30.540.10:FF:000003">
    <property type="entry name" value="Inositol-1-monophosphatase"/>
    <property type="match status" value="1"/>
</dbReference>
<accession>A0A366EIV8</accession>
<dbReference type="InterPro" id="IPR020550">
    <property type="entry name" value="Inositol_monophosphatase_CS"/>
</dbReference>
<dbReference type="GO" id="GO:0008934">
    <property type="term" value="F:inositol monophosphate 1-phosphatase activity"/>
    <property type="evidence" value="ECO:0007669"/>
    <property type="project" value="TreeGrafter"/>
</dbReference>
<dbReference type="CDD" id="cd01637">
    <property type="entry name" value="IMPase_like"/>
    <property type="match status" value="1"/>
</dbReference>
<dbReference type="PROSITE" id="PS00629">
    <property type="entry name" value="IMP_1"/>
    <property type="match status" value="1"/>
</dbReference>
<evidence type="ECO:0000256" key="4">
    <source>
        <dbReference type="ARBA" id="ARBA00013106"/>
    </source>
</evidence>
<dbReference type="SUPFAM" id="SSF56655">
    <property type="entry name" value="Carbohydrate phosphatase"/>
    <property type="match status" value="1"/>
</dbReference>
<dbReference type="STRING" id="200904.GCA_900168775_01438"/>
<evidence type="ECO:0000313" key="10">
    <source>
        <dbReference type="Proteomes" id="UP000252254"/>
    </source>
</evidence>
<dbReference type="PRINTS" id="PR00377">
    <property type="entry name" value="IMPHPHTASES"/>
</dbReference>
<dbReference type="InterPro" id="IPR000760">
    <property type="entry name" value="Inositol_monophosphatase-like"/>
</dbReference>
<protein>
    <recommendedName>
        <fullName evidence="4">inositol-phosphate phosphatase</fullName>
        <ecNumber evidence="4">3.1.3.25</ecNumber>
    </recommendedName>
</protein>
<feature type="binding site" evidence="8">
    <location>
        <position position="71"/>
    </location>
    <ligand>
        <name>Mg(2+)</name>
        <dbReference type="ChEBI" id="CHEBI:18420"/>
        <label>1</label>
        <note>catalytic</note>
    </ligand>
</feature>
<dbReference type="GO" id="GO:0046872">
    <property type="term" value="F:metal ion binding"/>
    <property type="evidence" value="ECO:0007669"/>
    <property type="project" value="UniProtKB-KW"/>
</dbReference>
<gene>
    <name evidence="9" type="ORF">DES48_101674</name>
</gene>
<comment type="pathway">
    <text evidence="3">Polyol metabolism; myo-inositol biosynthesis; myo-inositol from D-glucose 6-phosphate: step 2/2.</text>
</comment>
<name>A0A366EIV8_9BACI</name>
<dbReference type="PANTHER" id="PTHR20854:SF4">
    <property type="entry name" value="INOSITOL-1-MONOPHOSPHATASE-RELATED"/>
    <property type="match status" value="1"/>
</dbReference>
<feature type="binding site" evidence="8">
    <location>
        <position position="217"/>
    </location>
    <ligand>
        <name>Mg(2+)</name>
        <dbReference type="ChEBI" id="CHEBI:18420"/>
        <label>1</label>
        <note>catalytic</note>
    </ligand>
</feature>
<dbReference type="RefSeq" id="WP_079709328.1">
    <property type="nucleotide sequence ID" value="NZ_BAABQN010000001.1"/>
</dbReference>
<evidence type="ECO:0000256" key="8">
    <source>
        <dbReference type="PIRSR" id="PIRSR600760-2"/>
    </source>
</evidence>
<dbReference type="EMBL" id="QNRI01000001">
    <property type="protein sequence ID" value="RBP01926.1"/>
    <property type="molecule type" value="Genomic_DNA"/>
</dbReference>